<keyword evidence="2" id="KW-1185">Reference proteome</keyword>
<reference evidence="1 2" key="1">
    <citation type="submission" date="2019-01" db="EMBL/GenBank/DDBJ databases">
        <title>A draft genome assembly of the solar-powered sea slug Elysia chlorotica.</title>
        <authorList>
            <person name="Cai H."/>
            <person name="Li Q."/>
            <person name="Fang X."/>
            <person name="Li J."/>
            <person name="Curtis N.E."/>
            <person name="Altenburger A."/>
            <person name="Shibata T."/>
            <person name="Feng M."/>
            <person name="Maeda T."/>
            <person name="Schwartz J.A."/>
            <person name="Shigenobu S."/>
            <person name="Lundholm N."/>
            <person name="Nishiyama T."/>
            <person name="Yang H."/>
            <person name="Hasebe M."/>
            <person name="Li S."/>
            <person name="Pierce S.K."/>
            <person name="Wang J."/>
        </authorList>
    </citation>
    <scope>NUCLEOTIDE SEQUENCE [LARGE SCALE GENOMIC DNA]</scope>
    <source>
        <strain evidence="1">EC2010</strain>
        <tissue evidence="1">Whole organism of an adult</tissue>
    </source>
</reference>
<evidence type="ECO:0000313" key="2">
    <source>
        <dbReference type="Proteomes" id="UP000271974"/>
    </source>
</evidence>
<accession>A0A433SQM2</accession>
<sequence>TSYNFYVLPHTRQGGDTMTPVSAGHIILTPTQPVRTAPAWIRTRDLLCQKPMFYPWTTTPPEYIGVLDSTRNKLEILDGKRNKLGILDGKRNKLRILNSKRNKGILDSKRNKLEILDGKRNKLGILDSKRNKLGKLNCKRDK</sequence>
<gene>
    <name evidence="1" type="ORF">EGW08_020670</name>
</gene>
<protein>
    <submittedName>
        <fullName evidence="1">Uncharacterized protein</fullName>
    </submittedName>
</protein>
<feature type="non-terminal residue" evidence="1">
    <location>
        <position position="1"/>
    </location>
</feature>
<name>A0A433SQM2_ELYCH</name>
<dbReference type="AlphaFoldDB" id="A0A433SQM2"/>
<dbReference type="EMBL" id="RQTK01001194">
    <property type="protein sequence ID" value="RUS71567.1"/>
    <property type="molecule type" value="Genomic_DNA"/>
</dbReference>
<organism evidence="1 2">
    <name type="scientific">Elysia chlorotica</name>
    <name type="common">Eastern emerald elysia</name>
    <name type="synonym">Sea slug</name>
    <dbReference type="NCBI Taxonomy" id="188477"/>
    <lineage>
        <taxon>Eukaryota</taxon>
        <taxon>Metazoa</taxon>
        <taxon>Spiralia</taxon>
        <taxon>Lophotrochozoa</taxon>
        <taxon>Mollusca</taxon>
        <taxon>Gastropoda</taxon>
        <taxon>Heterobranchia</taxon>
        <taxon>Euthyneura</taxon>
        <taxon>Panpulmonata</taxon>
        <taxon>Sacoglossa</taxon>
        <taxon>Placobranchoidea</taxon>
        <taxon>Plakobranchidae</taxon>
        <taxon>Elysia</taxon>
    </lineage>
</organism>
<comment type="caution">
    <text evidence="1">The sequence shown here is derived from an EMBL/GenBank/DDBJ whole genome shotgun (WGS) entry which is preliminary data.</text>
</comment>
<dbReference type="Proteomes" id="UP000271974">
    <property type="component" value="Unassembled WGS sequence"/>
</dbReference>
<proteinExistence type="predicted"/>
<evidence type="ECO:0000313" key="1">
    <source>
        <dbReference type="EMBL" id="RUS71567.1"/>
    </source>
</evidence>